<evidence type="ECO:0000313" key="4">
    <source>
        <dbReference type="EMBL" id="SVP94984.1"/>
    </source>
</evidence>
<sequence length="308" mass="35838">MDDEESVKIQRIGQDLTVEDSAEVVEFHLSRIKYIENLSHLKNLKKLCLVSNIIHKIENLEQNTKLEHLDLYQNRIKHIENLENLTNLKVLDLSFNEIDKIENLETLGKLEQLYLSNNKISEASNLAHFKNLTLLELGSNKVRDYGDVEHLRTLNALWLGKNKLTTMSIPELPNLEKCSIQNNRVREWDECILKNLPNLREFYLSYNKLTEIPSFISLMSNLVILDLGNNRISKIHPLAENHTLEELWLNDNEIDDLSEVKVLTSLKALKVLYLERNPLQFKLGPSYRNRVLDILPSIFHTLLILSQI</sequence>
<keyword evidence="1" id="KW-0433">Leucine-rich repeat</keyword>
<reference evidence="3" key="1">
    <citation type="submission" date="2018-07" db="EMBL/GenBank/DDBJ databases">
        <authorList>
            <person name="Quirk P.G."/>
            <person name="Krulwich T.A."/>
        </authorList>
    </citation>
    <scope>NUCLEOTIDE SEQUENCE</scope>
    <source>
        <strain evidence="3">Anand</strain>
    </source>
</reference>
<dbReference type="EMBL" id="UIVT01000004">
    <property type="protein sequence ID" value="SVP94231.1"/>
    <property type="molecule type" value="Genomic_DNA"/>
</dbReference>
<dbReference type="VEuPathDB" id="PiroplasmaDB:TA07655"/>
<evidence type="ECO:0000313" key="3">
    <source>
        <dbReference type="EMBL" id="SVP94231.1"/>
    </source>
</evidence>
<dbReference type="SMART" id="SM00369">
    <property type="entry name" value="LRR_TYP"/>
    <property type="match status" value="5"/>
</dbReference>
<evidence type="ECO:0000256" key="1">
    <source>
        <dbReference type="ARBA" id="ARBA00022614"/>
    </source>
</evidence>
<dbReference type="Pfam" id="PF13516">
    <property type="entry name" value="LRR_6"/>
    <property type="match status" value="1"/>
</dbReference>
<dbReference type="PROSITE" id="PS51450">
    <property type="entry name" value="LRR"/>
    <property type="match status" value="7"/>
</dbReference>
<dbReference type="AlphaFoldDB" id="A0A3B0ND13"/>
<protein>
    <submittedName>
        <fullName evidence="3">Protein phosphatase regulator subunit, putative</fullName>
    </submittedName>
</protein>
<name>A0A3B0ND13_THEAN</name>
<accession>A0A3B0ND13</accession>
<dbReference type="Pfam" id="PF12799">
    <property type="entry name" value="LRR_4"/>
    <property type="match status" value="3"/>
</dbReference>
<proteinExistence type="predicted"/>
<dbReference type="InterPro" id="IPR001611">
    <property type="entry name" value="Leu-rich_rpt"/>
</dbReference>
<organism evidence="3">
    <name type="scientific">Theileria annulata</name>
    <dbReference type="NCBI Taxonomy" id="5874"/>
    <lineage>
        <taxon>Eukaryota</taxon>
        <taxon>Sar</taxon>
        <taxon>Alveolata</taxon>
        <taxon>Apicomplexa</taxon>
        <taxon>Aconoidasida</taxon>
        <taxon>Piroplasmida</taxon>
        <taxon>Theileriidae</taxon>
        <taxon>Theileria</taxon>
    </lineage>
</organism>
<dbReference type="InterPro" id="IPR050836">
    <property type="entry name" value="SDS22/Internalin_LRR"/>
</dbReference>
<dbReference type="PANTHER" id="PTHR46652:SF3">
    <property type="entry name" value="LEUCINE-RICH REPEAT-CONTAINING PROTEIN 9"/>
    <property type="match status" value="1"/>
</dbReference>
<dbReference type="EMBL" id="UIVS01000004">
    <property type="protein sequence ID" value="SVP94984.1"/>
    <property type="molecule type" value="Genomic_DNA"/>
</dbReference>
<dbReference type="InterPro" id="IPR032675">
    <property type="entry name" value="LRR_dom_sf"/>
</dbReference>
<dbReference type="Gene3D" id="3.80.10.10">
    <property type="entry name" value="Ribonuclease Inhibitor"/>
    <property type="match status" value="2"/>
</dbReference>
<dbReference type="SUPFAM" id="SSF52058">
    <property type="entry name" value="L domain-like"/>
    <property type="match status" value="1"/>
</dbReference>
<dbReference type="InterPro" id="IPR025875">
    <property type="entry name" value="Leu-rich_rpt_4"/>
</dbReference>
<evidence type="ECO:0000256" key="2">
    <source>
        <dbReference type="ARBA" id="ARBA00022737"/>
    </source>
</evidence>
<gene>
    <name evidence="3" type="ORF">TAT_000323300</name>
    <name evidence="4" type="ORF">TAV_000323200</name>
</gene>
<dbReference type="InterPro" id="IPR003591">
    <property type="entry name" value="Leu-rich_rpt_typical-subtyp"/>
</dbReference>
<keyword evidence="2" id="KW-0677">Repeat</keyword>
<dbReference type="SMART" id="SM00365">
    <property type="entry name" value="LRR_SD22"/>
    <property type="match status" value="10"/>
</dbReference>
<dbReference type="PANTHER" id="PTHR46652">
    <property type="entry name" value="LEUCINE-RICH REPEAT AND IQ DOMAIN-CONTAINING PROTEIN 1-RELATED"/>
    <property type="match status" value="1"/>
</dbReference>